<organism evidence="2 3">
    <name type="scientific">Marivibrio halodurans</name>
    <dbReference type="NCBI Taxonomy" id="2039722"/>
    <lineage>
        <taxon>Bacteria</taxon>
        <taxon>Pseudomonadati</taxon>
        <taxon>Pseudomonadota</taxon>
        <taxon>Alphaproteobacteria</taxon>
        <taxon>Rhodospirillales</taxon>
        <taxon>Rhodospirillaceae</taxon>
        <taxon>Marivibrio</taxon>
    </lineage>
</organism>
<name>A0A8J7S2D3_9PROT</name>
<dbReference type="NCBIfam" id="TIGR03347">
    <property type="entry name" value="VI_chp_1"/>
    <property type="match status" value="1"/>
</dbReference>
<sequence length="374" mass="42308">MAASRRRSIPPLIRALEEEPYRFDFYQAVRVLELSRGLDFEDGGLVLSGDDPESASPPAVPVGETGDPRREAVRFTADPSLAFPASSIRDLTLADRPDRPARMTTRFLGLVGAMGPMPRVMTERFLARAARKDHAWRAFFDIFNHRLISLMVRVRKAHRLALENRPPHRGPVGRFLFSFMGLGTPGQRDRMTVPDRSLQRYAGLLVHRPRTALGLEQMFQDHFGVPMRVRQFVGTWFRLERDQWTHLGARPGVPGGMTGGRNNALGRTAVLGTRFWEQQAGIELVIGPLDLDRFLEFLPGAPANRPLLSMVLFYVSPEFNFTARLVLKRDQVPPMRLGGDMRLGWTTWLSTHPPARDDEQVRITIRDEGALTRL</sequence>
<dbReference type="PANTHER" id="PTHR35564:SF4">
    <property type="entry name" value="CYTOPLASMIC PROTEIN"/>
    <property type="match status" value="1"/>
</dbReference>
<protein>
    <submittedName>
        <fullName evidence="2">Type VI secretion system baseplate subunit TssG</fullName>
    </submittedName>
</protein>
<proteinExistence type="predicted"/>
<dbReference type="RefSeq" id="WP_210681955.1">
    <property type="nucleotide sequence ID" value="NZ_JAGMWN010000004.1"/>
</dbReference>
<keyword evidence="3" id="KW-1185">Reference proteome</keyword>
<accession>A0A8J7S2D3</accession>
<dbReference type="PANTHER" id="PTHR35564">
    <property type="match status" value="1"/>
</dbReference>
<dbReference type="InterPro" id="IPR010732">
    <property type="entry name" value="T6SS_TssG-like"/>
</dbReference>
<feature type="region of interest" description="Disordered" evidence="1">
    <location>
        <begin position="45"/>
        <end position="67"/>
    </location>
</feature>
<reference evidence="2" key="1">
    <citation type="submission" date="2021-04" db="EMBL/GenBank/DDBJ databases">
        <authorList>
            <person name="Zhang D.-C."/>
        </authorList>
    </citation>
    <scope>NUCLEOTIDE SEQUENCE</scope>
    <source>
        <strain evidence="2">CGMCC 1.15697</strain>
    </source>
</reference>
<gene>
    <name evidence="2" type="primary">tssG</name>
    <name evidence="2" type="ORF">KAJ83_10145</name>
</gene>
<dbReference type="EMBL" id="JAGMWN010000004">
    <property type="protein sequence ID" value="MBP5857369.1"/>
    <property type="molecule type" value="Genomic_DNA"/>
</dbReference>
<dbReference type="Pfam" id="PF06996">
    <property type="entry name" value="T6SS_TssG"/>
    <property type="match status" value="1"/>
</dbReference>
<comment type="caution">
    <text evidence="2">The sequence shown here is derived from an EMBL/GenBank/DDBJ whole genome shotgun (WGS) entry which is preliminary data.</text>
</comment>
<dbReference type="Proteomes" id="UP000672602">
    <property type="component" value="Unassembled WGS sequence"/>
</dbReference>
<evidence type="ECO:0000313" key="3">
    <source>
        <dbReference type="Proteomes" id="UP000672602"/>
    </source>
</evidence>
<dbReference type="AlphaFoldDB" id="A0A8J7S2D3"/>
<evidence type="ECO:0000256" key="1">
    <source>
        <dbReference type="SAM" id="MobiDB-lite"/>
    </source>
</evidence>
<evidence type="ECO:0000313" key="2">
    <source>
        <dbReference type="EMBL" id="MBP5857369.1"/>
    </source>
</evidence>